<evidence type="ECO:0000256" key="1">
    <source>
        <dbReference type="ARBA" id="ARBA00023015"/>
    </source>
</evidence>
<dbReference type="Proteomes" id="UP001652445">
    <property type="component" value="Unassembled WGS sequence"/>
</dbReference>
<dbReference type="InterPro" id="IPR037923">
    <property type="entry name" value="HTH-like"/>
</dbReference>
<gene>
    <name evidence="6" type="ORF">OB236_17540</name>
</gene>
<name>A0ABT2UGZ2_9BACL</name>
<evidence type="ECO:0000256" key="2">
    <source>
        <dbReference type="ARBA" id="ARBA00023125"/>
    </source>
</evidence>
<dbReference type="Gene3D" id="1.10.10.60">
    <property type="entry name" value="Homeodomain-like"/>
    <property type="match status" value="2"/>
</dbReference>
<evidence type="ECO:0000313" key="7">
    <source>
        <dbReference type="Proteomes" id="UP001652445"/>
    </source>
</evidence>
<keyword evidence="3" id="KW-0804">Transcription</keyword>
<keyword evidence="7" id="KW-1185">Reference proteome</keyword>
<dbReference type="PANTHER" id="PTHR43280:SF34">
    <property type="entry name" value="ARAC-FAMILY TRANSCRIPTIONAL REGULATOR"/>
    <property type="match status" value="1"/>
</dbReference>
<sequence length="295" mass="34340">MNLGRDGGDSMDINKLQEQIIFTRSGNSGKARCEEGWNWNPPPLHDYDLWYALSGRGEMRIQGQSYPIRKGSCFLVRPGDSPQATQLSEDRLQVIFIHFQYAPPDEEDASRAYIPERHTVITETYAFETMLNRIMELEERKFVWKELEFDLIMKQLWFQLLRSQANVPETRLREDKHGQLLSRVVALIKDVPGYRISHQELADQVSMSPEYLNKLFKRNMGMSLKHYMTEARLERALHLLQETSMNVSQVAEALGYGNIYLFSRQFKEQYGRPPSDFKFKGVASRPHGGKEQRDS</sequence>
<dbReference type="PROSITE" id="PS01124">
    <property type="entry name" value="HTH_ARAC_FAMILY_2"/>
    <property type="match status" value="1"/>
</dbReference>
<evidence type="ECO:0000256" key="4">
    <source>
        <dbReference type="SAM" id="MobiDB-lite"/>
    </source>
</evidence>
<organism evidence="6 7">
    <name type="scientific">Paenibacillus baimaensis</name>
    <dbReference type="NCBI Taxonomy" id="2982185"/>
    <lineage>
        <taxon>Bacteria</taxon>
        <taxon>Bacillati</taxon>
        <taxon>Bacillota</taxon>
        <taxon>Bacilli</taxon>
        <taxon>Bacillales</taxon>
        <taxon>Paenibacillaceae</taxon>
        <taxon>Paenibacillus</taxon>
    </lineage>
</organism>
<dbReference type="InterPro" id="IPR018060">
    <property type="entry name" value="HTH_AraC"/>
</dbReference>
<dbReference type="EMBL" id="JAOQIO010000069">
    <property type="protein sequence ID" value="MCU6793909.1"/>
    <property type="molecule type" value="Genomic_DNA"/>
</dbReference>
<comment type="caution">
    <text evidence="6">The sequence shown here is derived from an EMBL/GenBank/DDBJ whole genome shotgun (WGS) entry which is preliminary data.</text>
</comment>
<keyword evidence="2" id="KW-0238">DNA-binding</keyword>
<reference evidence="6 7" key="1">
    <citation type="submission" date="2022-09" db="EMBL/GenBank/DDBJ databases">
        <authorList>
            <person name="Han X.L."/>
            <person name="Wang Q."/>
            <person name="Lu T."/>
        </authorList>
    </citation>
    <scope>NUCLEOTIDE SEQUENCE [LARGE SCALE GENOMIC DNA]</scope>
    <source>
        <strain evidence="6 7">WQ 127069</strain>
    </source>
</reference>
<dbReference type="Gene3D" id="2.60.120.10">
    <property type="entry name" value="Jelly Rolls"/>
    <property type="match status" value="1"/>
</dbReference>
<dbReference type="InterPro" id="IPR014710">
    <property type="entry name" value="RmlC-like_jellyroll"/>
</dbReference>
<evidence type="ECO:0000256" key="3">
    <source>
        <dbReference type="ARBA" id="ARBA00023163"/>
    </source>
</evidence>
<accession>A0ABT2UGZ2</accession>
<dbReference type="RefSeq" id="WP_262685141.1">
    <property type="nucleotide sequence ID" value="NZ_JAOQIO010000069.1"/>
</dbReference>
<evidence type="ECO:0000313" key="6">
    <source>
        <dbReference type="EMBL" id="MCU6793909.1"/>
    </source>
</evidence>
<feature type="domain" description="HTH araC/xylS-type" evidence="5">
    <location>
        <begin position="182"/>
        <end position="280"/>
    </location>
</feature>
<dbReference type="SMART" id="SM00342">
    <property type="entry name" value="HTH_ARAC"/>
    <property type="match status" value="1"/>
</dbReference>
<dbReference type="InterPro" id="IPR018062">
    <property type="entry name" value="HTH_AraC-typ_CS"/>
</dbReference>
<dbReference type="PANTHER" id="PTHR43280">
    <property type="entry name" value="ARAC-FAMILY TRANSCRIPTIONAL REGULATOR"/>
    <property type="match status" value="1"/>
</dbReference>
<dbReference type="InterPro" id="IPR009057">
    <property type="entry name" value="Homeodomain-like_sf"/>
</dbReference>
<protein>
    <submittedName>
        <fullName evidence="6">AraC family transcriptional regulator</fullName>
    </submittedName>
</protein>
<keyword evidence="1" id="KW-0805">Transcription regulation</keyword>
<feature type="region of interest" description="Disordered" evidence="4">
    <location>
        <begin position="272"/>
        <end position="295"/>
    </location>
</feature>
<dbReference type="SUPFAM" id="SSF46689">
    <property type="entry name" value="Homeodomain-like"/>
    <property type="match status" value="2"/>
</dbReference>
<evidence type="ECO:0000259" key="5">
    <source>
        <dbReference type="PROSITE" id="PS01124"/>
    </source>
</evidence>
<dbReference type="PROSITE" id="PS00041">
    <property type="entry name" value="HTH_ARAC_FAMILY_1"/>
    <property type="match status" value="1"/>
</dbReference>
<proteinExistence type="predicted"/>
<dbReference type="SUPFAM" id="SSF51215">
    <property type="entry name" value="Regulatory protein AraC"/>
    <property type="match status" value="1"/>
</dbReference>
<dbReference type="Pfam" id="PF12833">
    <property type="entry name" value="HTH_18"/>
    <property type="match status" value="1"/>
</dbReference>